<feature type="transmembrane region" description="Helical" evidence="1">
    <location>
        <begin position="235"/>
        <end position="257"/>
    </location>
</feature>
<evidence type="ECO:0000313" key="3">
    <source>
        <dbReference type="Proteomes" id="UP001500187"/>
    </source>
</evidence>
<dbReference type="EMBL" id="BAABKP010000001">
    <property type="protein sequence ID" value="GAA4790668.1"/>
    <property type="molecule type" value="Genomic_DNA"/>
</dbReference>
<keyword evidence="3" id="KW-1185">Reference proteome</keyword>
<feature type="transmembrane region" description="Helical" evidence="1">
    <location>
        <begin position="263"/>
        <end position="281"/>
    </location>
</feature>
<keyword evidence="1" id="KW-0812">Transmembrane</keyword>
<proteinExistence type="predicted"/>
<dbReference type="RefSeq" id="WP_345444545.1">
    <property type="nucleotide sequence ID" value="NZ_BAABKP010000001.1"/>
</dbReference>
<feature type="transmembrane region" description="Helical" evidence="1">
    <location>
        <begin position="36"/>
        <end position="57"/>
    </location>
</feature>
<keyword evidence="1" id="KW-1133">Transmembrane helix</keyword>
<protein>
    <submittedName>
        <fullName evidence="2">DMT family transporter</fullName>
    </submittedName>
</protein>
<dbReference type="PANTHER" id="PTHR34821">
    <property type="entry name" value="INNER MEMBRANE PROTEIN YDCZ"/>
    <property type="match status" value="1"/>
</dbReference>
<evidence type="ECO:0000313" key="2">
    <source>
        <dbReference type="EMBL" id="GAA4790668.1"/>
    </source>
</evidence>
<evidence type="ECO:0000256" key="1">
    <source>
        <dbReference type="SAM" id="Phobius"/>
    </source>
</evidence>
<feature type="transmembrane region" description="Helical" evidence="1">
    <location>
        <begin position="130"/>
        <end position="148"/>
    </location>
</feature>
<dbReference type="Pfam" id="PF04657">
    <property type="entry name" value="DMT_YdcZ"/>
    <property type="match status" value="2"/>
</dbReference>
<feature type="transmembrane region" description="Helical" evidence="1">
    <location>
        <begin position="98"/>
        <end position="118"/>
    </location>
</feature>
<gene>
    <name evidence="2" type="ORF">GCM10023352_05880</name>
</gene>
<feature type="transmembrane region" description="Helical" evidence="1">
    <location>
        <begin position="293"/>
        <end position="312"/>
    </location>
</feature>
<reference evidence="3" key="1">
    <citation type="journal article" date="2019" name="Int. J. Syst. Evol. Microbiol.">
        <title>The Global Catalogue of Microorganisms (GCM) 10K type strain sequencing project: providing services to taxonomists for standard genome sequencing and annotation.</title>
        <authorList>
            <consortium name="The Broad Institute Genomics Platform"/>
            <consortium name="The Broad Institute Genome Sequencing Center for Infectious Disease"/>
            <person name="Wu L."/>
            <person name="Ma J."/>
        </authorList>
    </citation>
    <scope>NUCLEOTIDE SEQUENCE [LARGE SCALE GENOMIC DNA]</scope>
    <source>
        <strain evidence="3">JCM 18541</strain>
    </source>
</reference>
<keyword evidence="1" id="KW-0472">Membrane</keyword>
<dbReference type="PANTHER" id="PTHR34821:SF2">
    <property type="entry name" value="INNER MEMBRANE PROTEIN YDCZ"/>
    <property type="match status" value="1"/>
</dbReference>
<feature type="transmembrane region" description="Helical" evidence="1">
    <location>
        <begin position="169"/>
        <end position="188"/>
    </location>
</feature>
<organism evidence="2 3">
    <name type="scientific">Rothia endophytica</name>
    <dbReference type="NCBI Taxonomy" id="1324766"/>
    <lineage>
        <taxon>Bacteria</taxon>
        <taxon>Bacillati</taxon>
        <taxon>Actinomycetota</taxon>
        <taxon>Actinomycetes</taxon>
        <taxon>Micrococcales</taxon>
        <taxon>Micrococcaceae</taxon>
        <taxon>Rothia</taxon>
    </lineage>
</organism>
<accession>A0ABP9B6I2</accession>
<feature type="transmembrane region" description="Helical" evidence="1">
    <location>
        <begin position="69"/>
        <end position="89"/>
    </location>
</feature>
<dbReference type="Proteomes" id="UP001500187">
    <property type="component" value="Unassembled WGS sequence"/>
</dbReference>
<sequence length="315" mass="33013">MFALPLMILGGALLPIQTTFNSRLRESVGSPFLSSLVSFIGGTLFLLFLSTVVEGHFWFSPEDVSGQPFWIWTGGLLGVIGLTTNIFIFPKLGGVQSVILPITGQILMGLIIDQFGLFHAPQTSLTPFRSIGAALVLTGVFAAVLLGRRAKAPDSGTQQQGATSPGSQLGWQALAIFSGFLMAMQSPINASLGTLIGSGLKAALVSFTVGTLVLLFIALALRLKFRVRVPGGKTANPLWMWVGGPLGAIFVTFNALFVPILGAGSTIMAALTGMVTASLIVDKFGIFEAPRRPVTVLQAAGIAVMLAGVALIRLT</sequence>
<name>A0ABP9B6I2_9MICC</name>
<dbReference type="InterPro" id="IPR006750">
    <property type="entry name" value="YdcZ"/>
</dbReference>
<comment type="caution">
    <text evidence="2">The sequence shown here is derived from an EMBL/GenBank/DDBJ whole genome shotgun (WGS) entry which is preliminary data.</text>
</comment>
<feature type="transmembrane region" description="Helical" evidence="1">
    <location>
        <begin position="200"/>
        <end position="223"/>
    </location>
</feature>